<accession>A0A939LXU7</accession>
<gene>
    <name evidence="1" type="ORF">J4G43_00055</name>
    <name evidence="2" type="ORF">J4G43_049685</name>
</gene>
<dbReference type="RefSeq" id="WP_208083426.1">
    <property type="nucleotide sequence ID" value="NZ_CP086136.1"/>
</dbReference>
<proteinExistence type="predicted"/>
<dbReference type="KEGG" id="bban:J4G43_049685"/>
<dbReference type="EMBL" id="JAGEMI010000001">
    <property type="protein sequence ID" value="MBO1859422.1"/>
    <property type="molecule type" value="Genomic_DNA"/>
</dbReference>
<name>A0A939LXU7_9BRAD</name>
<dbReference type="Proteomes" id="UP000664702">
    <property type="component" value="Chromosome"/>
</dbReference>
<sequence>MSGSADQSFKYLGIMSENILDDQAGSENGPAQSNVERLRTHLKPDGLARALLDVWATGDQQGAKARLRQVVDERFTIKKSGNDAAD</sequence>
<dbReference type="AlphaFoldDB" id="A0A939LXU7"/>
<protein>
    <submittedName>
        <fullName evidence="1">Uncharacterized protein</fullName>
    </submittedName>
</protein>
<reference evidence="2 3" key="2">
    <citation type="journal article" date="2022" name="Int. J. Syst. Evol. Microbiol.">
        <title>Strains of Bradyrhizobium barranii sp. nov. associated with legumes native to Canada are symbionts of soybeans and belong to different subspecies (subsp. barranii subsp. nov. and subsp. apii subsp. nov.) and symbiovars (sv. glycinearum and sv. septentrionale).</title>
        <authorList>
            <person name="Bromfield E.S.P."/>
            <person name="Cloutier S."/>
            <person name="Wasai-Hara S."/>
            <person name="Minamisawa K."/>
        </authorList>
    </citation>
    <scope>NUCLEOTIDE SEQUENCE [LARGE SCALE GENOMIC DNA]</scope>
    <source>
        <strain evidence="2 3">144S4</strain>
    </source>
</reference>
<dbReference type="EMBL" id="CP086136">
    <property type="protein sequence ID" value="UEM12384.1"/>
    <property type="molecule type" value="Genomic_DNA"/>
</dbReference>
<evidence type="ECO:0000313" key="2">
    <source>
        <dbReference type="EMBL" id="UEM12384.1"/>
    </source>
</evidence>
<reference evidence="1" key="1">
    <citation type="submission" date="2021-03" db="EMBL/GenBank/DDBJ databases">
        <title>Whole Genome Sequence of Bradyrhizobium sp. Strain 144S4.</title>
        <authorList>
            <person name="Bromfield E.S.P."/>
            <person name="Cloutier S."/>
        </authorList>
    </citation>
    <scope>NUCLEOTIDE SEQUENCE [LARGE SCALE GENOMIC DNA]</scope>
    <source>
        <strain evidence="1">144S4</strain>
    </source>
</reference>
<evidence type="ECO:0000313" key="3">
    <source>
        <dbReference type="Proteomes" id="UP000664702"/>
    </source>
</evidence>
<evidence type="ECO:0000313" key="1">
    <source>
        <dbReference type="EMBL" id="MBO1859422.1"/>
    </source>
</evidence>
<organism evidence="1">
    <name type="scientific">Bradyrhizobium barranii subsp. barranii</name>
    <dbReference type="NCBI Taxonomy" id="2823807"/>
    <lineage>
        <taxon>Bacteria</taxon>
        <taxon>Pseudomonadati</taxon>
        <taxon>Pseudomonadota</taxon>
        <taxon>Alphaproteobacteria</taxon>
        <taxon>Hyphomicrobiales</taxon>
        <taxon>Nitrobacteraceae</taxon>
        <taxon>Bradyrhizobium</taxon>
        <taxon>Bradyrhizobium barranii</taxon>
    </lineage>
</organism>